<feature type="region of interest" description="Disordered" evidence="1">
    <location>
        <begin position="1"/>
        <end position="35"/>
    </location>
</feature>
<dbReference type="PANTHER" id="PTHR38590:SF1">
    <property type="entry name" value="BLL0828 PROTEIN"/>
    <property type="match status" value="1"/>
</dbReference>
<evidence type="ECO:0000313" key="3">
    <source>
        <dbReference type="EMBL" id="GJD37727.1"/>
    </source>
</evidence>
<evidence type="ECO:0000313" key="4">
    <source>
        <dbReference type="Proteomes" id="UP001055307"/>
    </source>
</evidence>
<gene>
    <name evidence="3" type="ORF">OICFNHDK_0164</name>
</gene>
<dbReference type="AlphaFoldDB" id="A0AAV4Z293"/>
<feature type="region of interest" description="Disordered" evidence="1">
    <location>
        <begin position="161"/>
        <end position="202"/>
    </location>
</feature>
<dbReference type="Pfam" id="PF04480">
    <property type="entry name" value="DUF559"/>
    <property type="match status" value="1"/>
</dbReference>
<accession>A0AAV4Z293</accession>
<dbReference type="PANTHER" id="PTHR38590">
    <property type="entry name" value="BLL0828 PROTEIN"/>
    <property type="match status" value="1"/>
</dbReference>
<feature type="domain" description="DUF559" evidence="2">
    <location>
        <begin position="47"/>
        <end position="152"/>
    </location>
</feature>
<keyword evidence="4" id="KW-1185">Reference proteome</keyword>
<reference evidence="3" key="2">
    <citation type="submission" date="2021-08" db="EMBL/GenBank/DDBJ databases">
        <authorList>
            <person name="Tani A."/>
            <person name="Ola A."/>
            <person name="Ogura Y."/>
            <person name="Katsura K."/>
            <person name="Hayashi T."/>
        </authorList>
    </citation>
    <scope>NUCLEOTIDE SEQUENCE</scope>
    <source>
        <strain evidence="3">DSM 21893</strain>
    </source>
</reference>
<dbReference type="InterPro" id="IPR007569">
    <property type="entry name" value="DUF559"/>
</dbReference>
<dbReference type="SUPFAM" id="SSF52980">
    <property type="entry name" value="Restriction endonuclease-like"/>
    <property type="match status" value="1"/>
</dbReference>
<name>A0AAV4Z293_9HYPH</name>
<comment type="caution">
    <text evidence="3">The sequence shown here is derived from an EMBL/GenBank/DDBJ whole genome shotgun (WGS) entry which is preliminary data.</text>
</comment>
<dbReference type="EMBL" id="BPQF01000001">
    <property type="protein sequence ID" value="GJD37727.1"/>
    <property type="molecule type" value="Genomic_DNA"/>
</dbReference>
<dbReference type="CDD" id="cd01038">
    <property type="entry name" value="Endonuclease_DUF559"/>
    <property type="match status" value="1"/>
</dbReference>
<dbReference type="Gene3D" id="3.40.960.10">
    <property type="entry name" value="VSR Endonuclease"/>
    <property type="match status" value="1"/>
</dbReference>
<evidence type="ECO:0000259" key="2">
    <source>
        <dbReference type="Pfam" id="PF04480"/>
    </source>
</evidence>
<dbReference type="InterPro" id="IPR047216">
    <property type="entry name" value="Endonuclease_DUF559_bact"/>
</dbReference>
<feature type="compositionally biased region" description="Pro residues" evidence="1">
    <location>
        <begin position="191"/>
        <end position="202"/>
    </location>
</feature>
<reference evidence="3" key="1">
    <citation type="journal article" date="2016" name="Front. Microbiol.">
        <title>Genome Sequence of the Piezophilic, Mesophilic Sulfate-Reducing Bacterium Desulfovibrio indicus J2T.</title>
        <authorList>
            <person name="Cao J."/>
            <person name="Maignien L."/>
            <person name="Shao Z."/>
            <person name="Alain K."/>
            <person name="Jebbar M."/>
        </authorList>
    </citation>
    <scope>NUCLEOTIDE SEQUENCE</scope>
    <source>
        <strain evidence="3">DSM 21893</strain>
    </source>
</reference>
<protein>
    <recommendedName>
        <fullName evidence="2">DUF559 domain-containing protein</fullName>
    </recommendedName>
</protein>
<dbReference type="InterPro" id="IPR011335">
    <property type="entry name" value="Restrct_endonuc-II-like"/>
</dbReference>
<evidence type="ECO:0000256" key="1">
    <source>
        <dbReference type="SAM" id="MobiDB-lite"/>
    </source>
</evidence>
<dbReference type="Proteomes" id="UP001055307">
    <property type="component" value="Unassembled WGS sequence"/>
</dbReference>
<proteinExistence type="predicted"/>
<sequence>MNRAADFPPPSSGEGGPRRGSGEGSPVSGLGAQSDEVRILVRPTPRLRAFAREQRRLRTLAEDAIWQQVRGSRFRGLKFRRQVPLPPYIADFLCASARLIVELDGAPHDEAERRDRDAARDVWLREQGFEILRFPNDRVLSDLASVLDTVGATVEARLARATSGRVAPLSRPGLTAGPPSPAEGGGSRCPGPAPRPVTAPRP</sequence>
<organism evidence="3 4">
    <name type="scientific">Methylobacterium bullatum</name>
    <dbReference type="NCBI Taxonomy" id="570505"/>
    <lineage>
        <taxon>Bacteria</taxon>
        <taxon>Pseudomonadati</taxon>
        <taxon>Pseudomonadota</taxon>
        <taxon>Alphaproteobacteria</taxon>
        <taxon>Hyphomicrobiales</taxon>
        <taxon>Methylobacteriaceae</taxon>
        <taxon>Methylobacterium</taxon>
    </lineage>
</organism>